<keyword evidence="10 13" id="KW-0067">ATP-binding</keyword>
<comment type="function">
    <text evidence="1 13">Transfers the gamma-phosphate of ATP to the 4'-position of a tetraacyldisaccharide 1-phosphate intermediate (termed DS-1-P) to form tetraacyldisaccharide 1,4'-bis-phosphate (lipid IVA).</text>
</comment>
<keyword evidence="14" id="KW-0812">Transmembrane</keyword>
<proteinExistence type="inferred from homology"/>
<keyword evidence="6 13" id="KW-0441">Lipid A biosynthesis</keyword>
<organism evidence="15 16">
    <name type="scientific">Aliiglaciecola litoralis</name>
    <dbReference type="NCBI Taxonomy" id="582857"/>
    <lineage>
        <taxon>Bacteria</taxon>
        <taxon>Pseudomonadati</taxon>
        <taxon>Pseudomonadota</taxon>
        <taxon>Gammaproteobacteria</taxon>
        <taxon>Alteromonadales</taxon>
        <taxon>Alteromonadaceae</taxon>
        <taxon>Aliiglaciecola</taxon>
    </lineage>
</organism>
<evidence type="ECO:0000256" key="6">
    <source>
        <dbReference type="ARBA" id="ARBA00022556"/>
    </source>
</evidence>
<evidence type="ECO:0000313" key="16">
    <source>
        <dbReference type="Proteomes" id="UP001500359"/>
    </source>
</evidence>
<feature type="transmembrane region" description="Helical" evidence="14">
    <location>
        <begin position="12"/>
        <end position="32"/>
    </location>
</feature>
<comment type="caution">
    <text evidence="15">The sequence shown here is derived from an EMBL/GenBank/DDBJ whole genome shotgun (WGS) entry which is preliminary data.</text>
</comment>
<keyword evidence="16" id="KW-1185">Reference proteome</keyword>
<dbReference type="NCBIfam" id="TIGR00682">
    <property type="entry name" value="lpxK"/>
    <property type="match status" value="1"/>
</dbReference>
<sequence>MTLIEKVWYQPTPTFIILKWLLFPLMWVFWCLSSIRRIGYRNGWLKSWRVDVPVIIVGNISVGGNGKTPLVVYLANWLVEQGYKPGILSRGYGGKSSFYPAGVDSQSDVAKVGDEPILIKQRVSCPVVVDPKRTRGAKYLKDKYQCNIILCDDGLQHYALQRDIEIVVVDGSRRYGNRWLLPMGPLRESEGRVKSVDFVVNNGGPAGKDEVLMEIEPDDLINVKNVNQSMPLSDLSEATAVAAIGNPERFFSLLDHHNVTLKQRLSFIDHYQFKAQDIPDGTVVMTEKDAVKCRAIAHEDWWFLPIRATLPDTFLMALKQRLDTLNKEKE</sequence>
<evidence type="ECO:0000313" key="15">
    <source>
        <dbReference type="EMBL" id="GAA0852732.1"/>
    </source>
</evidence>
<evidence type="ECO:0000256" key="1">
    <source>
        <dbReference type="ARBA" id="ARBA00002274"/>
    </source>
</evidence>
<dbReference type="PANTHER" id="PTHR42724:SF1">
    <property type="entry name" value="TETRAACYLDISACCHARIDE 4'-KINASE, MITOCHONDRIAL-RELATED"/>
    <property type="match status" value="1"/>
</dbReference>
<keyword evidence="14" id="KW-1133">Transmembrane helix</keyword>
<evidence type="ECO:0000256" key="5">
    <source>
        <dbReference type="ARBA" id="ARBA00022516"/>
    </source>
</evidence>
<dbReference type="InterPro" id="IPR027417">
    <property type="entry name" value="P-loop_NTPase"/>
</dbReference>
<evidence type="ECO:0000256" key="8">
    <source>
        <dbReference type="ARBA" id="ARBA00022741"/>
    </source>
</evidence>
<evidence type="ECO:0000256" key="3">
    <source>
        <dbReference type="ARBA" id="ARBA00012071"/>
    </source>
</evidence>
<dbReference type="EC" id="2.7.1.130" evidence="3 13"/>
<evidence type="ECO:0000256" key="13">
    <source>
        <dbReference type="HAMAP-Rule" id="MF_00409"/>
    </source>
</evidence>
<dbReference type="Pfam" id="PF02606">
    <property type="entry name" value="LpxK"/>
    <property type="match status" value="1"/>
</dbReference>
<evidence type="ECO:0000256" key="12">
    <source>
        <dbReference type="ARBA" id="ARBA00029757"/>
    </source>
</evidence>
<reference evidence="15 16" key="1">
    <citation type="journal article" date="2019" name="Int. J. Syst. Evol. Microbiol.">
        <title>The Global Catalogue of Microorganisms (GCM) 10K type strain sequencing project: providing services to taxonomists for standard genome sequencing and annotation.</title>
        <authorList>
            <consortium name="The Broad Institute Genomics Platform"/>
            <consortium name="The Broad Institute Genome Sequencing Center for Infectious Disease"/>
            <person name="Wu L."/>
            <person name="Ma J."/>
        </authorList>
    </citation>
    <scope>NUCLEOTIDE SEQUENCE [LARGE SCALE GENOMIC DNA]</scope>
    <source>
        <strain evidence="15 16">JCM 15896</strain>
    </source>
</reference>
<feature type="binding site" evidence="13">
    <location>
        <begin position="61"/>
        <end position="68"/>
    </location>
    <ligand>
        <name>ATP</name>
        <dbReference type="ChEBI" id="CHEBI:30616"/>
    </ligand>
</feature>
<keyword evidence="9 13" id="KW-0418">Kinase</keyword>
<dbReference type="RefSeq" id="WP_343855991.1">
    <property type="nucleotide sequence ID" value="NZ_BAAAFD010000001.1"/>
</dbReference>
<comment type="catalytic activity">
    <reaction evidence="13">
        <text>a lipid A disaccharide + ATP = a lipid IVA + ADP + H(+)</text>
        <dbReference type="Rhea" id="RHEA:67840"/>
        <dbReference type="ChEBI" id="CHEBI:15378"/>
        <dbReference type="ChEBI" id="CHEBI:30616"/>
        <dbReference type="ChEBI" id="CHEBI:176343"/>
        <dbReference type="ChEBI" id="CHEBI:176425"/>
        <dbReference type="ChEBI" id="CHEBI:456216"/>
        <dbReference type="EC" id="2.7.1.130"/>
    </reaction>
</comment>
<accession>A0ABN1LCM7</accession>
<evidence type="ECO:0000256" key="11">
    <source>
        <dbReference type="ARBA" id="ARBA00023098"/>
    </source>
</evidence>
<keyword evidence="14" id="KW-0472">Membrane</keyword>
<keyword evidence="5 13" id="KW-0444">Lipid biosynthesis</keyword>
<protein>
    <recommendedName>
        <fullName evidence="4 13">Tetraacyldisaccharide 4'-kinase</fullName>
        <ecNumber evidence="3 13">2.7.1.130</ecNumber>
    </recommendedName>
    <alternativeName>
        <fullName evidence="12 13">Lipid A 4'-kinase</fullName>
    </alternativeName>
</protein>
<evidence type="ECO:0000256" key="4">
    <source>
        <dbReference type="ARBA" id="ARBA00016436"/>
    </source>
</evidence>
<dbReference type="SUPFAM" id="SSF52540">
    <property type="entry name" value="P-loop containing nucleoside triphosphate hydrolases"/>
    <property type="match status" value="1"/>
</dbReference>
<name>A0ABN1LCM7_9ALTE</name>
<comment type="similarity">
    <text evidence="13">Belongs to the LpxK family.</text>
</comment>
<evidence type="ECO:0000256" key="10">
    <source>
        <dbReference type="ARBA" id="ARBA00022840"/>
    </source>
</evidence>
<evidence type="ECO:0000256" key="2">
    <source>
        <dbReference type="ARBA" id="ARBA00004870"/>
    </source>
</evidence>
<comment type="pathway">
    <text evidence="2 13">Glycolipid biosynthesis; lipid IV(A) biosynthesis; lipid IV(A) from (3R)-3-hydroxytetradecanoyl-[acyl-carrier-protein] and UDP-N-acetyl-alpha-D-glucosamine: step 6/6.</text>
</comment>
<evidence type="ECO:0000256" key="7">
    <source>
        <dbReference type="ARBA" id="ARBA00022679"/>
    </source>
</evidence>
<keyword evidence="8 13" id="KW-0547">Nucleotide-binding</keyword>
<dbReference type="InterPro" id="IPR003758">
    <property type="entry name" value="LpxK"/>
</dbReference>
<keyword evidence="7 13" id="KW-0808">Transferase</keyword>
<gene>
    <name evidence="13 15" type="primary">lpxK</name>
    <name evidence="15" type="ORF">GCM10009114_03610</name>
</gene>
<dbReference type="HAMAP" id="MF_00409">
    <property type="entry name" value="LpxK"/>
    <property type="match status" value="1"/>
</dbReference>
<keyword evidence="11 13" id="KW-0443">Lipid metabolism</keyword>
<dbReference type="EMBL" id="BAAAFD010000001">
    <property type="protein sequence ID" value="GAA0852732.1"/>
    <property type="molecule type" value="Genomic_DNA"/>
</dbReference>
<evidence type="ECO:0000256" key="14">
    <source>
        <dbReference type="SAM" id="Phobius"/>
    </source>
</evidence>
<dbReference type="PANTHER" id="PTHR42724">
    <property type="entry name" value="TETRAACYLDISACCHARIDE 4'-KINASE"/>
    <property type="match status" value="1"/>
</dbReference>
<evidence type="ECO:0000256" key="9">
    <source>
        <dbReference type="ARBA" id="ARBA00022777"/>
    </source>
</evidence>
<dbReference type="Proteomes" id="UP001500359">
    <property type="component" value="Unassembled WGS sequence"/>
</dbReference>